<sequence length="68" mass="7419">MSHRSDVAIDPRSAQRPVPLSERIAAAVGSRSTPISQLLRLMADLDAQGGDDRLRRLLRMRIGAPLDA</sequence>
<proteinExistence type="predicted"/>
<dbReference type="EMBL" id="JAUSVP010000004">
    <property type="protein sequence ID" value="MDQ0447363.1"/>
    <property type="molecule type" value="Genomic_DNA"/>
</dbReference>
<comment type="caution">
    <text evidence="1">The sequence shown here is derived from an EMBL/GenBank/DDBJ whole genome shotgun (WGS) entry which is preliminary data.</text>
</comment>
<reference evidence="1 2" key="1">
    <citation type="submission" date="2023-07" db="EMBL/GenBank/DDBJ databases">
        <title>Genomic Encyclopedia of Type Strains, Phase IV (KMG-IV): sequencing the most valuable type-strain genomes for metagenomic binning, comparative biology and taxonomic classification.</title>
        <authorList>
            <person name="Goeker M."/>
        </authorList>
    </citation>
    <scope>NUCLEOTIDE SEQUENCE [LARGE SCALE GENOMIC DNA]</scope>
    <source>
        <strain evidence="1 2">DSM 19013</strain>
    </source>
</reference>
<gene>
    <name evidence="1" type="ORF">QO012_001859</name>
</gene>
<name>A0ABU0HYE0_9HYPH</name>
<organism evidence="1 2">
    <name type="scientific">Methylobacterium aerolatum</name>
    <dbReference type="NCBI Taxonomy" id="418708"/>
    <lineage>
        <taxon>Bacteria</taxon>
        <taxon>Pseudomonadati</taxon>
        <taxon>Pseudomonadota</taxon>
        <taxon>Alphaproteobacteria</taxon>
        <taxon>Hyphomicrobiales</taxon>
        <taxon>Methylobacteriaceae</taxon>
        <taxon>Methylobacterium</taxon>
    </lineage>
</organism>
<dbReference type="RefSeq" id="WP_238201928.1">
    <property type="nucleotide sequence ID" value="NZ_BPQE01000007.1"/>
</dbReference>
<accession>A0ABU0HYE0</accession>
<keyword evidence="2" id="KW-1185">Reference proteome</keyword>
<evidence type="ECO:0000313" key="2">
    <source>
        <dbReference type="Proteomes" id="UP001231124"/>
    </source>
</evidence>
<evidence type="ECO:0000313" key="1">
    <source>
        <dbReference type="EMBL" id="MDQ0447363.1"/>
    </source>
</evidence>
<dbReference type="Proteomes" id="UP001231124">
    <property type="component" value="Unassembled WGS sequence"/>
</dbReference>
<protein>
    <submittedName>
        <fullName evidence="1">Uncharacterized protein</fullName>
    </submittedName>
</protein>